<comment type="similarity">
    <text evidence="2">Belongs to the TAF7 family.</text>
</comment>
<evidence type="ECO:0000256" key="1">
    <source>
        <dbReference type="ARBA" id="ARBA00004123"/>
    </source>
</evidence>
<keyword evidence="4" id="KW-0804">Transcription</keyword>
<accession>A0ABR1M0G7</accession>
<dbReference type="InterPro" id="IPR037817">
    <property type="entry name" value="TAF7"/>
</dbReference>
<evidence type="ECO:0000256" key="4">
    <source>
        <dbReference type="ARBA" id="ARBA00023163"/>
    </source>
</evidence>
<feature type="region of interest" description="Disordered" evidence="6">
    <location>
        <begin position="364"/>
        <end position="387"/>
    </location>
</feature>
<evidence type="ECO:0000259" key="7">
    <source>
        <dbReference type="SMART" id="SM01370"/>
    </source>
</evidence>
<feature type="region of interest" description="Disordered" evidence="6">
    <location>
        <begin position="462"/>
        <end position="502"/>
    </location>
</feature>
<dbReference type="Proteomes" id="UP001360953">
    <property type="component" value="Unassembled WGS sequence"/>
</dbReference>
<feature type="compositionally biased region" description="Polar residues" evidence="6">
    <location>
        <begin position="37"/>
        <end position="47"/>
    </location>
</feature>
<dbReference type="SMART" id="SM01370">
    <property type="entry name" value="TAFII55_N"/>
    <property type="match status" value="1"/>
</dbReference>
<gene>
    <name evidence="8" type="ORF">J3D65DRAFT_617014</name>
</gene>
<comment type="subcellular location">
    <subcellularLocation>
        <location evidence="1">Nucleus</location>
    </subcellularLocation>
</comment>
<feature type="compositionally biased region" description="Pro residues" evidence="6">
    <location>
        <begin position="67"/>
        <end position="76"/>
    </location>
</feature>
<dbReference type="EMBL" id="JBBPEH010000003">
    <property type="protein sequence ID" value="KAK7540952.1"/>
    <property type="molecule type" value="Genomic_DNA"/>
</dbReference>
<evidence type="ECO:0000256" key="2">
    <source>
        <dbReference type="ARBA" id="ARBA00009368"/>
    </source>
</evidence>
<evidence type="ECO:0000256" key="6">
    <source>
        <dbReference type="SAM" id="MobiDB-lite"/>
    </source>
</evidence>
<keyword evidence="9" id="KW-1185">Reference proteome</keyword>
<reference evidence="8 9" key="1">
    <citation type="submission" date="2024-04" db="EMBL/GenBank/DDBJ databases">
        <title>Phyllosticta paracitricarpa is synonymous to the EU quarantine fungus P. citricarpa based on phylogenomic analyses.</title>
        <authorList>
            <consortium name="Lawrence Berkeley National Laboratory"/>
            <person name="Van ingen-buijs V.A."/>
            <person name="Van westerhoven A.C."/>
            <person name="Haridas S."/>
            <person name="Skiadas P."/>
            <person name="Martin F."/>
            <person name="Groenewald J.Z."/>
            <person name="Crous P.W."/>
            <person name="Seidl M.F."/>
        </authorList>
    </citation>
    <scope>NUCLEOTIDE SEQUENCE [LARGE SCALE GENOMIC DNA]</scope>
    <source>
        <strain evidence="8 9">CPC 17464</strain>
    </source>
</reference>
<evidence type="ECO:0000313" key="8">
    <source>
        <dbReference type="EMBL" id="KAK7540952.1"/>
    </source>
</evidence>
<feature type="compositionally biased region" description="Low complexity" evidence="6">
    <location>
        <begin position="465"/>
        <end position="477"/>
    </location>
</feature>
<feature type="compositionally biased region" description="Polar residues" evidence="6">
    <location>
        <begin position="530"/>
        <end position="541"/>
    </location>
</feature>
<dbReference type="Pfam" id="PF04658">
    <property type="entry name" value="TAFII55_N"/>
    <property type="match status" value="1"/>
</dbReference>
<feature type="region of interest" description="Disordered" evidence="6">
    <location>
        <begin position="524"/>
        <end position="543"/>
    </location>
</feature>
<comment type="caution">
    <text evidence="8">The sequence shown here is derived from an EMBL/GenBank/DDBJ whole genome shotgun (WGS) entry which is preliminary data.</text>
</comment>
<dbReference type="PANTHER" id="PTHR12228">
    <property type="entry name" value="TRANSCRIPTION INITIATION FACTOR TFIID 55 KD SUBUNIT-RELATED"/>
    <property type="match status" value="1"/>
</dbReference>
<evidence type="ECO:0000313" key="9">
    <source>
        <dbReference type="Proteomes" id="UP001360953"/>
    </source>
</evidence>
<evidence type="ECO:0000256" key="3">
    <source>
        <dbReference type="ARBA" id="ARBA00023015"/>
    </source>
</evidence>
<keyword evidence="3" id="KW-0805">Transcription regulation</keyword>
<dbReference type="CDD" id="cd08047">
    <property type="entry name" value="TAF7"/>
    <property type="match status" value="1"/>
</dbReference>
<proteinExistence type="inferred from homology"/>
<keyword evidence="5" id="KW-0539">Nucleus</keyword>
<name>A0ABR1M0G7_9PEZI</name>
<organism evidence="8 9">
    <name type="scientific">Phyllosticta citribraziliensis</name>
    <dbReference type="NCBI Taxonomy" id="989973"/>
    <lineage>
        <taxon>Eukaryota</taxon>
        <taxon>Fungi</taxon>
        <taxon>Dikarya</taxon>
        <taxon>Ascomycota</taxon>
        <taxon>Pezizomycotina</taxon>
        <taxon>Dothideomycetes</taxon>
        <taxon>Dothideomycetes incertae sedis</taxon>
        <taxon>Botryosphaeriales</taxon>
        <taxon>Phyllostictaceae</taxon>
        <taxon>Phyllosticta</taxon>
    </lineage>
</organism>
<sequence>MSSPNNPRPTIMKLKLNSGSKTGAAGASDAAAQSPSVQTPSAQTPGGSNKIKIKWGGQSAQNTPVSENPPPAPAPQPAASQPPAKPKRKYTKKADKEKAAGEGTAAAVKPTSPKASRKRKNEGTEDGATALVKKSKPSLALKTAFSSAAAANTKMSLKIRNMQPKTPTVTRLKVKHAGKPPPRLPGYGYDSEDDEAEEDPSIEHAFILRMMPGPDCDYLAKAISEKKVGVSLKEGGADVSFRFFDRDGRRACVTIKGNHYAASLLDLPCVVEGMKSWERKGAWYKTTDICQLLLVWAQVDKEEEARTRPLPKEIDDKTWQYPHGLTPPMHYVRKRRFRPRVARHVIDAVEEELERLLTADKQAKEAGGESVYELVDPNKPDEPDDDGAFEELLAQQAQSAVDEEGSFLDAEGEDVDEDALTAMMEQQLEAEDEPMASVEAPPTANDIDAAHVVAAQALGGDLEVGTPTGAEGETPGASAAGGDTEQEATSGSDADDDDDDEIDEVALAAQEEKAQLREEVADLKREVDNAKQQMERQNNPLLKQRLMAKVKSLQSDLELKRASLGDDDDE</sequence>
<feature type="region of interest" description="Disordered" evidence="6">
    <location>
        <begin position="1"/>
        <end position="135"/>
    </location>
</feature>
<dbReference type="GeneID" id="92032416"/>
<evidence type="ECO:0000256" key="5">
    <source>
        <dbReference type="ARBA" id="ARBA00023242"/>
    </source>
</evidence>
<feature type="domain" description="TAFII55 protein conserved region" evidence="7">
    <location>
        <begin position="202"/>
        <end position="365"/>
    </location>
</feature>
<dbReference type="PANTHER" id="PTHR12228:SF0">
    <property type="entry name" value="TATA-BOX BINDING PROTEIN ASSOCIATED FACTOR 7"/>
    <property type="match status" value="1"/>
</dbReference>
<protein>
    <submittedName>
        <fullName evidence="8">TAFII55 protein conserved region-domain-containing protein</fullName>
    </submittedName>
</protein>
<feature type="region of interest" description="Disordered" evidence="6">
    <location>
        <begin position="166"/>
        <end position="195"/>
    </location>
</feature>
<feature type="compositionally biased region" description="Acidic residues" evidence="6">
    <location>
        <begin position="493"/>
        <end position="502"/>
    </location>
</feature>
<dbReference type="InterPro" id="IPR006751">
    <property type="entry name" value="TAFII55_prot_cons_reg"/>
</dbReference>
<dbReference type="RefSeq" id="XP_066657883.1">
    <property type="nucleotide sequence ID" value="XM_066799510.1"/>
</dbReference>
<feature type="compositionally biased region" description="Low complexity" evidence="6">
    <location>
        <begin position="18"/>
        <end position="36"/>
    </location>
</feature>